<reference evidence="3" key="1">
    <citation type="submission" date="2016-04" db="EMBL/GenBank/DDBJ databases">
        <authorList>
            <person name="Guldener U."/>
            <person name="Guldener U."/>
        </authorList>
    </citation>
    <scope>NUCLEOTIDE SEQUENCE [LARGE SCALE GENOMIC DNA]</scope>
    <source>
        <strain evidence="3">UB2112</strain>
    </source>
</reference>
<protein>
    <submittedName>
        <fullName evidence="2">Uncharacterized protein</fullName>
    </submittedName>
</protein>
<name>A0A1K0H5H6_9BASI</name>
<feature type="region of interest" description="Disordered" evidence="1">
    <location>
        <begin position="1"/>
        <end position="21"/>
    </location>
</feature>
<gene>
    <name evidence="2" type="ORF">UBRO_20436</name>
</gene>
<accession>A0A1K0H5H6</accession>
<evidence type="ECO:0000313" key="2">
    <source>
        <dbReference type="EMBL" id="SAM64592.1"/>
    </source>
</evidence>
<evidence type="ECO:0000313" key="3">
    <source>
        <dbReference type="Proteomes" id="UP000179920"/>
    </source>
</evidence>
<proteinExistence type="predicted"/>
<dbReference type="AlphaFoldDB" id="A0A1K0H5H6"/>
<dbReference type="EMBL" id="LT558117">
    <property type="protein sequence ID" value="SAM64592.1"/>
    <property type="molecule type" value="Genomic_DNA"/>
</dbReference>
<sequence>MLSSKHLTQAPRHPSLLSNQSRQEASTIALVSIRRSNPTSGLLLAPTARLTSIFFAPALSFYGRAQGSISIHPTKCISAPFPKPRFALCSSKTHLGIKPCTIPIALTFTTASSLHFGVPPSHPFARAYHSGVHKHTARFDTPFLVDPFEAC</sequence>
<evidence type="ECO:0000256" key="1">
    <source>
        <dbReference type="SAM" id="MobiDB-lite"/>
    </source>
</evidence>
<dbReference type="Proteomes" id="UP000179920">
    <property type="component" value="Chromosome I"/>
</dbReference>
<organism evidence="2 3">
    <name type="scientific">Ustilago bromivora</name>
    <dbReference type="NCBI Taxonomy" id="307758"/>
    <lineage>
        <taxon>Eukaryota</taxon>
        <taxon>Fungi</taxon>
        <taxon>Dikarya</taxon>
        <taxon>Basidiomycota</taxon>
        <taxon>Ustilaginomycotina</taxon>
        <taxon>Ustilaginomycetes</taxon>
        <taxon>Ustilaginales</taxon>
        <taxon>Ustilaginaceae</taxon>
        <taxon>Ustilago</taxon>
    </lineage>
</organism>